<accession>A0A1F6AIF2</accession>
<dbReference type="Pfam" id="PF00535">
    <property type="entry name" value="Glycos_transf_2"/>
    <property type="match status" value="1"/>
</dbReference>
<keyword evidence="2" id="KW-0808">Transferase</keyword>
<dbReference type="InterPro" id="IPR001173">
    <property type="entry name" value="Glyco_trans_2-like"/>
</dbReference>
<dbReference type="EMBL" id="MFJV01000001">
    <property type="protein sequence ID" value="OGG24471.1"/>
    <property type="molecule type" value="Genomic_DNA"/>
</dbReference>
<dbReference type="GO" id="GO:0016740">
    <property type="term" value="F:transferase activity"/>
    <property type="evidence" value="ECO:0007669"/>
    <property type="project" value="UniProtKB-KW"/>
</dbReference>
<proteinExistence type="predicted"/>
<dbReference type="SUPFAM" id="SSF53448">
    <property type="entry name" value="Nucleotide-diphospho-sugar transferases"/>
    <property type="match status" value="1"/>
</dbReference>
<dbReference type="STRING" id="1798392.A3A79_04785"/>
<dbReference type="PANTHER" id="PTHR48090">
    <property type="entry name" value="UNDECAPRENYL-PHOSPHATE 4-DEOXY-4-FORMAMIDO-L-ARABINOSE TRANSFERASE-RELATED"/>
    <property type="match status" value="1"/>
</dbReference>
<evidence type="ECO:0000259" key="1">
    <source>
        <dbReference type="Pfam" id="PF00535"/>
    </source>
</evidence>
<sequence>MKTLSIVIPVYNESKTVNTLLQRVFSQSVLGWKKEIIVVDDGSTDATKTVLKRWEKKCTVLYQNKNKGKGAALRLGFSRVSGKIVIIQDADLEYNPVDYVTLITPFSDSRINIVYGSRFLGPHLSTMFLYALGNKFVTFVTNILFNSNITDMETGYKAFRYDVLKKLNLRANRFDFEPEFTAQALNAGYQIYEVPISYYGRKFSEGKKLTWRDGVIALWTLIKYRISL</sequence>
<dbReference type="Gene3D" id="3.90.550.10">
    <property type="entry name" value="Spore Coat Polysaccharide Biosynthesis Protein SpsA, Chain A"/>
    <property type="match status" value="1"/>
</dbReference>
<dbReference type="InterPro" id="IPR050256">
    <property type="entry name" value="Glycosyltransferase_2"/>
</dbReference>
<evidence type="ECO:0000313" key="3">
    <source>
        <dbReference type="Proteomes" id="UP000178759"/>
    </source>
</evidence>
<dbReference type="Proteomes" id="UP000178759">
    <property type="component" value="Unassembled WGS sequence"/>
</dbReference>
<evidence type="ECO:0000313" key="2">
    <source>
        <dbReference type="EMBL" id="OGG24471.1"/>
    </source>
</evidence>
<dbReference type="PANTHER" id="PTHR48090:SF7">
    <property type="entry name" value="RFBJ PROTEIN"/>
    <property type="match status" value="1"/>
</dbReference>
<feature type="domain" description="Glycosyltransferase 2-like" evidence="1">
    <location>
        <begin position="5"/>
        <end position="167"/>
    </location>
</feature>
<protein>
    <submittedName>
        <fullName evidence="2">Glycosyl transferase</fullName>
    </submittedName>
</protein>
<organism evidence="2 3">
    <name type="scientific">Candidatus Gottesmanbacteria bacterium RIFCSPLOWO2_01_FULL_43_11b</name>
    <dbReference type="NCBI Taxonomy" id="1798392"/>
    <lineage>
        <taxon>Bacteria</taxon>
        <taxon>Candidatus Gottesmaniibacteriota</taxon>
    </lineage>
</organism>
<comment type="caution">
    <text evidence="2">The sequence shown here is derived from an EMBL/GenBank/DDBJ whole genome shotgun (WGS) entry which is preliminary data.</text>
</comment>
<name>A0A1F6AIF2_9BACT</name>
<dbReference type="CDD" id="cd04179">
    <property type="entry name" value="DPM_DPG-synthase_like"/>
    <property type="match status" value="1"/>
</dbReference>
<dbReference type="AlphaFoldDB" id="A0A1F6AIF2"/>
<reference evidence="2 3" key="1">
    <citation type="journal article" date="2016" name="Nat. Commun.">
        <title>Thousands of microbial genomes shed light on interconnected biogeochemical processes in an aquifer system.</title>
        <authorList>
            <person name="Anantharaman K."/>
            <person name="Brown C.T."/>
            <person name="Hug L.A."/>
            <person name="Sharon I."/>
            <person name="Castelle C.J."/>
            <person name="Probst A.J."/>
            <person name="Thomas B.C."/>
            <person name="Singh A."/>
            <person name="Wilkins M.J."/>
            <person name="Karaoz U."/>
            <person name="Brodie E.L."/>
            <person name="Williams K.H."/>
            <person name="Hubbard S.S."/>
            <person name="Banfield J.F."/>
        </authorList>
    </citation>
    <scope>NUCLEOTIDE SEQUENCE [LARGE SCALE GENOMIC DNA]</scope>
</reference>
<dbReference type="InterPro" id="IPR029044">
    <property type="entry name" value="Nucleotide-diphossugar_trans"/>
</dbReference>
<gene>
    <name evidence="2" type="ORF">A3A79_04785</name>
</gene>